<keyword evidence="1" id="KW-0472">Membrane</keyword>
<dbReference type="NCBIfam" id="NF037968">
    <property type="entry name" value="SemiSWEET_2"/>
    <property type="match status" value="1"/>
</dbReference>
<dbReference type="Gene3D" id="1.20.1280.290">
    <property type="match status" value="1"/>
</dbReference>
<keyword evidence="1" id="KW-0812">Transmembrane</keyword>
<dbReference type="eggNOG" id="COG4095">
    <property type="taxonomic scope" value="Bacteria"/>
</dbReference>
<dbReference type="PATRIC" id="fig|69279.3.peg.3863"/>
<sequence>MGRTVRVGALVVFYWIEAIGALAALITTLGWVPQVVKLARERKADNISLIATGSIAAGVALWAVYGVLIGSWPVIVANVLTLMFVGAIVVMKLRFG</sequence>
<evidence type="ECO:0000313" key="3">
    <source>
        <dbReference type="Proteomes" id="UP000019849"/>
    </source>
</evidence>
<reference evidence="2 3" key="1">
    <citation type="submission" date="2014-02" db="EMBL/GenBank/DDBJ databases">
        <title>Aquamicrobium defluvii Genome sequencing.</title>
        <authorList>
            <person name="Wang X."/>
        </authorList>
    </citation>
    <scope>NUCLEOTIDE SEQUENCE [LARGE SCALE GENOMIC DNA]</scope>
    <source>
        <strain evidence="2 3">W13Z1</strain>
    </source>
</reference>
<name>A0A011V321_9HYPH</name>
<feature type="transmembrane region" description="Helical" evidence="1">
    <location>
        <begin position="12"/>
        <end position="32"/>
    </location>
</feature>
<dbReference type="EMBL" id="JENY01000028">
    <property type="protein sequence ID" value="EXL02880.1"/>
    <property type="molecule type" value="Genomic_DNA"/>
</dbReference>
<evidence type="ECO:0000256" key="1">
    <source>
        <dbReference type="SAM" id="Phobius"/>
    </source>
</evidence>
<gene>
    <name evidence="2" type="ORF">BG36_13845</name>
</gene>
<comment type="caution">
    <text evidence="2">The sequence shown here is derived from an EMBL/GenBank/DDBJ whole genome shotgun (WGS) entry which is preliminary data.</text>
</comment>
<dbReference type="GO" id="GO:0051119">
    <property type="term" value="F:sugar transmembrane transporter activity"/>
    <property type="evidence" value="ECO:0007669"/>
    <property type="project" value="InterPro"/>
</dbReference>
<accession>A0A011V321</accession>
<evidence type="ECO:0000313" key="2">
    <source>
        <dbReference type="EMBL" id="EXL02880.1"/>
    </source>
</evidence>
<keyword evidence="1" id="KW-1133">Transmembrane helix</keyword>
<feature type="transmembrane region" description="Helical" evidence="1">
    <location>
        <begin position="71"/>
        <end position="91"/>
    </location>
</feature>
<protein>
    <recommendedName>
        <fullName evidence="4">MtN3 and saliva related transmembrane protein</fullName>
    </recommendedName>
</protein>
<organism evidence="2 3">
    <name type="scientific">Aquamicrobium defluvii</name>
    <dbReference type="NCBI Taxonomy" id="69279"/>
    <lineage>
        <taxon>Bacteria</taxon>
        <taxon>Pseudomonadati</taxon>
        <taxon>Pseudomonadota</taxon>
        <taxon>Alphaproteobacteria</taxon>
        <taxon>Hyphomicrobiales</taxon>
        <taxon>Phyllobacteriaceae</taxon>
        <taxon>Aquamicrobium</taxon>
    </lineage>
</organism>
<feature type="transmembrane region" description="Helical" evidence="1">
    <location>
        <begin position="44"/>
        <end position="65"/>
    </location>
</feature>
<evidence type="ECO:0008006" key="4">
    <source>
        <dbReference type="Google" id="ProtNLM"/>
    </source>
</evidence>
<dbReference type="HOGENOM" id="CLU_135915_2_0_5"/>
<dbReference type="AlphaFoldDB" id="A0A011V321"/>
<proteinExistence type="predicted"/>
<dbReference type="InterPro" id="IPR047662">
    <property type="entry name" value="SemiSWEET"/>
</dbReference>
<dbReference type="Proteomes" id="UP000019849">
    <property type="component" value="Unassembled WGS sequence"/>
</dbReference>